<keyword evidence="9" id="KW-0966">Cell projection</keyword>
<evidence type="ECO:0000259" key="7">
    <source>
        <dbReference type="Pfam" id="PF06429"/>
    </source>
</evidence>
<evidence type="ECO:0000256" key="5">
    <source>
        <dbReference type="ARBA" id="ARBA00022525"/>
    </source>
</evidence>
<evidence type="ECO:0000259" key="8">
    <source>
        <dbReference type="Pfam" id="PF22638"/>
    </source>
</evidence>
<name>A0A1H8CLI3_9SPHN</name>
<proteinExistence type="inferred from homology"/>
<keyword evidence="5" id="KW-0964">Secreted</keyword>
<dbReference type="RefSeq" id="WP_093665223.1">
    <property type="nucleotide sequence ID" value="NZ_FOCF01000003.1"/>
</dbReference>
<keyword evidence="6" id="KW-0975">Bacterial flagellum</keyword>
<dbReference type="InterPro" id="IPR002371">
    <property type="entry name" value="FlgK"/>
</dbReference>
<dbReference type="EMBL" id="FOCF01000003">
    <property type="protein sequence ID" value="SEM95759.1"/>
    <property type="molecule type" value="Genomic_DNA"/>
</dbReference>
<comment type="similarity">
    <text evidence="3">Belongs to the flagella basal body rod proteins family.</text>
</comment>
<evidence type="ECO:0000256" key="3">
    <source>
        <dbReference type="ARBA" id="ARBA00009677"/>
    </source>
</evidence>
<dbReference type="InterPro" id="IPR053927">
    <property type="entry name" value="FlgK_helical"/>
</dbReference>
<sequence length="447" mass="45526">MSDLLSIGASGVRAYQTALSTVGENIANAGSSTYARRSVELKEVSAGQGLSATRMDAGMGVAVGGIARSTDVYAGQAVRSAGADLSRTTTGTTWLGRIQSALTGDQVSNRLTSFFSAASSLAADPTSSALRANLLGTATTTAAAFTATGNAFDRIDQDFDASALNAARDLTSFATSLARINDGLGRTQPGTAAAAQLADQRDQILQQMSDISTVSATFDQVGRATVKAGGANGPTLVWMTEAGAVSYRRNAEGAVSFSVAFGGDQTPLATEGGAIAGLVDGAEKIAAARTTLNDIATSFVKTVNDVQASGDDLDRKPGGPLFATGADATDITVAMTDGRGIAASARGGGVRDASNLAMLQVDRVAKGFEANTTALVTSTASAIDQKNTIADAQAAIRQGALTTLSTTTGVSLDSEAVDLMRFQQAYSASSRVIQVARDTFQSILEIR</sequence>
<dbReference type="SUPFAM" id="SSF64518">
    <property type="entry name" value="Phase 1 flagellin"/>
    <property type="match status" value="1"/>
</dbReference>
<dbReference type="GO" id="GO:0009424">
    <property type="term" value="C:bacterial-type flagellum hook"/>
    <property type="evidence" value="ECO:0007669"/>
    <property type="project" value="InterPro"/>
</dbReference>
<keyword evidence="9" id="KW-0969">Cilium</keyword>
<dbReference type="InterPro" id="IPR010930">
    <property type="entry name" value="Flg_bb/hook_C_dom"/>
</dbReference>
<dbReference type="GO" id="GO:0005198">
    <property type="term" value="F:structural molecule activity"/>
    <property type="evidence" value="ECO:0007669"/>
    <property type="project" value="InterPro"/>
</dbReference>
<dbReference type="OrthoDB" id="7181295at2"/>
<comment type="subcellular location">
    <subcellularLocation>
        <location evidence="1">Bacterial flagellum</location>
    </subcellularLocation>
    <subcellularLocation>
        <location evidence="2">Secreted</location>
    </subcellularLocation>
</comment>
<evidence type="ECO:0000313" key="10">
    <source>
        <dbReference type="Proteomes" id="UP000199206"/>
    </source>
</evidence>
<dbReference type="Pfam" id="PF22638">
    <property type="entry name" value="FlgK_D1"/>
    <property type="match status" value="1"/>
</dbReference>
<organism evidence="9 10">
    <name type="scientific">Sphingomonas gellani</name>
    <dbReference type="NCBI Taxonomy" id="1166340"/>
    <lineage>
        <taxon>Bacteria</taxon>
        <taxon>Pseudomonadati</taxon>
        <taxon>Pseudomonadota</taxon>
        <taxon>Alphaproteobacteria</taxon>
        <taxon>Sphingomonadales</taxon>
        <taxon>Sphingomonadaceae</taxon>
        <taxon>Sphingomonas</taxon>
    </lineage>
</organism>
<evidence type="ECO:0000313" key="9">
    <source>
        <dbReference type="EMBL" id="SEM95759.1"/>
    </source>
</evidence>
<feature type="domain" description="Flagellar basal-body/hook protein C-terminal" evidence="7">
    <location>
        <begin position="407"/>
        <end position="445"/>
    </location>
</feature>
<dbReference type="PANTHER" id="PTHR30033:SF2">
    <property type="entry name" value="FLAGELLAR HOOK PROTEIN"/>
    <property type="match status" value="1"/>
</dbReference>
<evidence type="ECO:0000256" key="2">
    <source>
        <dbReference type="ARBA" id="ARBA00004613"/>
    </source>
</evidence>
<accession>A0A1H8CLI3</accession>
<keyword evidence="10" id="KW-1185">Reference proteome</keyword>
<dbReference type="AlphaFoldDB" id="A0A1H8CLI3"/>
<keyword evidence="9" id="KW-0282">Flagellum</keyword>
<dbReference type="Pfam" id="PF06429">
    <property type="entry name" value="Flg_bbr_C"/>
    <property type="match status" value="1"/>
</dbReference>
<evidence type="ECO:0000256" key="1">
    <source>
        <dbReference type="ARBA" id="ARBA00004365"/>
    </source>
</evidence>
<evidence type="ECO:0000256" key="6">
    <source>
        <dbReference type="ARBA" id="ARBA00023143"/>
    </source>
</evidence>
<dbReference type="PANTHER" id="PTHR30033">
    <property type="entry name" value="FLAGELLAR HOOK-ASSOCIATED PROTEIN 1"/>
    <property type="match status" value="1"/>
</dbReference>
<protein>
    <recommendedName>
        <fullName evidence="4">Flagellar hook-associated protein 1</fullName>
    </recommendedName>
</protein>
<dbReference type="NCBIfam" id="TIGR02492">
    <property type="entry name" value="flgK_ends"/>
    <property type="match status" value="1"/>
</dbReference>
<reference evidence="10" key="1">
    <citation type="submission" date="2016-10" db="EMBL/GenBank/DDBJ databases">
        <authorList>
            <person name="Varghese N."/>
            <person name="Submissions S."/>
        </authorList>
    </citation>
    <scope>NUCLEOTIDE SEQUENCE [LARGE SCALE GENOMIC DNA]</scope>
    <source>
        <strain evidence="10">S6-262</strain>
    </source>
</reference>
<evidence type="ECO:0000256" key="4">
    <source>
        <dbReference type="ARBA" id="ARBA00016244"/>
    </source>
</evidence>
<dbReference type="GO" id="GO:0005576">
    <property type="term" value="C:extracellular region"/>
    <property type="evidence" value="ECO:0007669"/>
    <property type="project" value="UniProtKB-SubCell"/>
</dbReference>
<feature type="domain" description="Flagellar hook-associated protein FlgK helical" evidence="8">
    <location>
        <begin position="103"/>
        <end position="322"/>
    </location>
</feature>
<dbReference type="Proteomes" id="UP000199206">
    <property type="component" value="Unassembled WGS sequence"/>
</dbReference>
<dbReference type="STRING" id="1166340.SAMN05192583_1659"/>
<gene>
    <name evidence="9" type="ORF">SAMN05192583_1659</name>
</gene>
<dbReference type="GO" id="GO:0044780">
    <property type="term" value="P:bacterial-type flagellum assembly"/>
    <property type="evidence" value="ECO:0007669"/>
    <property type="project" value="InterPro"/>
</dbReference>